<gene>
    <name evidence="2" type="ORF">COCNU_05G010920</name>
</gene>
<sequence>MATEDDVEEQHEVTEDEGFGRDGCTSILKKHFKEDISTTFWHVDWDITTVNYCITYHLYHQGLFEVGDLFVHEVQLDATAMRATFLEIHRILAAMESGDLEPALAWAAAHSDDQLPKFKANEFEQLRGCLALADQVDQSLYARFMSLTQRRKLAEELAKQLSILSVQPYQSPLNVLVTAGGQALPPLLDMVEGMHAQDWQTIKDLPELTNLTDEFSFHPVFACPITYEHATERNPPFRLACCGRVIWQKAIEGIMRTRSVNASVKCPLCDKESNESKKIFF</sequence>
<dbReference type="PANTHER" id="PTHR12170:SF11">
    <property type="entry name" value="PROTEIN RMD5 HOMOLOG"/>
    <property type="match status" value="1"/>
</dbReference>
<dbReference type="InterPro" id="IPR045098">
    <property type="entry name" value="Fyv10_fam"/>
</dbReference>
<feature type="domain" description="CTLH/CRA C-terminal to LisH motif" evidence="1">
    <location>
        <begin position="119"/>
        <end position="186"/>
    </location>
</feature>
<dbReference type="AlphaFoldDB" id="A0A8K0I9G3"/>
<reference evidence="2" key="1">
    <citation type="journal article" date="2017" name="Gigascience">
        <title>The genome draft of coconut (Cocos nucifera).</title>
        <authorList>
            <person name="Xiao Y."/>
            <person name="Xu P."/>
            <person name="Fan H."/>
            <person name="Baudouin L."/>
            <person name="Xia W."/>
            <person name="Bocs S."/>
            <person name="Xu J."/>
            <person name="Li Q."/>
            <person name="Guo A."/>
            <person name="Zhou L."/>
            <person name="Li J."/>
            <person name="Wu Y."/>
            <person name="Ma Z."/>
            <person name="Armero A."/>
            <person name="Issali A.E."/>
            <person name="Liu N."/>
            <person name="Peng M."/>
            <person name="Yang Y."/>
        </authorList>
    </citation>
    <scope>NUCLEOTIDE SEQUENCE</scope>
    <source>
        <tissue evidence="2">Spear leaf of Hainan Tall coconut</tissue>
    </source>
</reference>
<evidence type="ECO:0000313" key="2">
    <source>
        <dbReference type="EMBL" id="KAG1342863.1"/>
    </source>
</evidence>
<dbReference type="Pfam" id="PF10607">
    <property type="entry name" value="CTLH"/>
    <property type="match status" value="1"/>
</dbReference>
<organism evidence="2 3">
    <name type="scientific">Cocos nucifera</name>
    <name type="common">Coconut palm</name>
    <dbReference type="NCBI Taxonomy" id="13894"/>
    <lineage>
        <taxon>Eukaryota</taxon>
        <taxon>Viridiplantae</taxon>
        <taxon>Streptophyta</taxon>
        <taxon>Embryophyta</taxon>
        <taxon>Tracheophyta</taxon>
        <taxon>Spermatophyta</taxon>
        <taxon>Magnoliopsida</taxon>
        <taxon>Liliopsida</taxon>
        <taxon>Arecaceae</taxon>
        <taxon>Arecoideae</taxon>
        <taxon>Cocoseae</taxon>
        <taxon>Attaleinae</taxon>
        <taxon>Cocos</taxon>
    </lineage>
</organism>
<dbReference type="PANTHER" id="PTHR12170">
    <property type="entry name" value="MACROPHAGE ERYTHROBLAST ATTACHER-RELATED"/>
    <property type="match status" value="1"/>
</dbReference>
<dbReference type="GO" id="GO:0034657">
    <property type="term" value="C:GID complex"/>
    <property type="evidence" value="ECO:0007669"/>
    <property type="project" value="TreeGrafter"/>
</dbReference>
<dbReference type="GO" id="GO:0043161">
    <property type="term" value="P:proteasome-mediated ubiquitin-dependent protein catabolic process"/>
    <property type="evidence" value="ECO:0007669"/>
    <property type="project" value="InterPro"/>
</dbReference>
<accession>A0A8K0I9G3</accession>
<dbReference type="GO" id="GO:0004842">
    <property type="term" value="F:ubiquitin-protein transferase activity"/>
    <property type="evidence" value="ECO:0007669"/>
    <property type="project" value="InterPro"/>
</dbReference>
<name>A0A8K0I9G3_COCNU</name>
<keyword evidence="3" id="KW-1185">Reference proteome</keyword>
<dbReference type="OrthoDB" id="1933281at2759"/>
<evidence type="ECO:0000313" key="3">
    <source>
        <dbReference type="Proteomes" id="UP000797356"/>
    </source>
</evidence>
<proteinExistence type="predicted"/>
<dbReference type="GO" id="GO:0005737">
    <property type="term" value="C:cytoplasm"/>
    <property type="evidence" value="ECO:0007669"/>
    <property type="project" value="TreeGrafter"/>
</dbReference>
<dbReference type="EMBL" id="CM017876">
    <property type="protein sequence ID" value="KAG1342863.1"/>
    <property type="molecule type" value="Genomic_DNA"/>
</dbReference>
<evidence type="ECO:0000259" key="1">
    <source>
        <dbReference type="Pfam" id="PF10607"/>
    </source>
</evidence>
<comment type="caution">
    <text evidence="2">The sequence shown here is derived from an EMBL/GenBank/DDBJ whole genome shotgun (WGS) entry which is preliminary data.</text>
</comment>
<dbReference type="GO" id="GO:0005634">
    <property type="term" value="C:nucleus"/>
    <property type="evidence" value="ECO:0007669"/>
    <property type="project" value="TreeGrafter"/>
</dbReference>
<protein>
    <recommendedName>
        <fullName evidence="1">CTLH/CRA C-terminal to LisH motif domain-containing protein</fullName>
    </recommendedName>
</protein>
<dbReference type="Proteomes" id="UP000797356">
    <property type="component" value="Chromosome 5"/>
</dbReference>
<reference evidence="2" key="2">
    <citation type="submission" date="2019-07" db="EMBL/GenBank/DDBJ databases">
        <authorList>
            <person name="Yang Y."/>
            <person name="Bocs S."/>
            <person name="Baudouin L."/>
        </authorList>
    </citation>
    <scope>NUCLEOTIDE SEQUENCE</scope>
    <source>
        <tissue evidence="2">Spear leaf of Hainan Tall coconut</tissue>
    </source>
</reference>
<dbReference type="InterPro" id="IPR024964">
    <property type="entry name" value="CTLH/CRA"/>
</dbReference>